<dbReference type="EMBL" id="VAHF01000001">
    <property type="protein sequence ID" value="TXG73360.1"/>
    <property type="molecule type" value="Genomic_DNA"/>
</dbReference>
<organism evidence="3 4">
    <name type="scientific">Acer yangbiense</name>
    <dbReference type="NCBI Taxonomy" id="1000413"/>
    <lineage>
        <taxon>Eukaryota</taxon>
        <taxon>Viridiplantae</taxon>
        <taxon>Streptophyta</taxon>
        <taxon>Embryophyta</taxon>
        <taxon>Tracheophyta</taxon>
        <taxon>Spermatophyta</taxon>
        <taxon>Magnoliopsida</taxon>
        <taxon>eudicotyledons</taxon>
        <taxon>Gunneridae</taxon>
        <taxon>Pentapetalae</taxon>
        <taxon>rosids</taxon>
        <taxon>malvids</taxon>
        <taxon>Sapindales</taxon>
        <taxon>Sapindaceae</taxon>
        <taxon>Hippocastanoideae</taxon>
        <taxon>Acereae</taxon>
        <taxon>Acer</taxon>
    </lineage>
</organism>
<dbReference type="PANTHER" id="PTHR34557:SF1">
    <property type="entry name" value="PHYTOCHROMOBILIN:FERREDOXIN OXIDOREDUCTASE, CHLOROPLASTIC"/>
    <property type="match status" value="1"/>
</dbReference>
<sequence length="317" mass="36609">MNRQLRELCSHNEMKSFVVETKTHTTLLVPSPLQDKYNALIANDGKTELQMLSYQAPKIRLLRSMNIQSELMQVFDFAVFPNPEFDLPIFCANFFTTANKNIIVLDLNPLHDVISQRYYKDKYYKNLMPLGLKYAKLLPWGGKLTSESIKFFSPIVIWAKFTSSQDKNDALYSAFMEYYKAWLALMDQSIEEKDVSQIKRNCEAQHRYLTWRAEKTFTTSSIIYPTHLVNAIFNKQDPGHGVLKKLFGETLAKDLLRNFLFSGIDELGSKKFLDYFPEYCCEDGAINEKRSIVGKSFESRPWNSSGEFVGNNSEANI</sequence>
<evidence type="ECO:0008006" key="5">
    <source>
        <dbReference type="Google" id="ProtNLM"/>
    </source>
</evidence>
<proteinExistence type="inferred from homology"/>
<dbReference type="GO" id="GO:0010024">
    <property type="term" value="P:phytochromobilin biosynthetic process"/>
    <property type="evidence" value="ECO:0007669"/>
    <property type="project" value="InterPro"/>
</dbReference>
<gene>
    <name evidence="3" type="ORF">EZV62_001939</name>
</gene>
<keyword evidence="4" id="KW-1185">Reference proteome</keyword>
<dbReference type="PANTHER" id="PTHR34557">
    <property type="entry name" value="PHYTOCHROMOBILIN:FERREDOXIN OXIDOREDUCTASE, CHLOROPLASTIC"/>
    <property type="match status" value="1"/>
</dbReference>
<evidence type="ECO:0000256" key="1">
    <source>
        <dbReference type="ARBA" id="ARBA00006908"/>
    </source>
</evidence>
<name>A0A5C7IVN2_9ROSI</name>
<protein>
    <recommendedName>
        <fullName evidence="5">Phytochromobilin:ferredoxin oxidoreductase, chloroplastic</fullName>
    </recommendedName>
</protein>
<dbReference type="Gene3D" id="3.40.1500.20">
    <property type="match status" value="2"/>
</dbReference>
<dbReference type="AlphaFoldDB" id="A0A5C7IVN2"/>
<dbReference type="GO" id="GO:0050897">
    <property type="term" value="F:cobalt ion binding"/>
    <property type="evidence" value="ECO:0007669"/>
    <property type="project" value="InterPro"/>
</dbReference>
<dbReference type="Proteomes" id="UP000323000">
    <property type="component" value="Chromosome 1"/>
</dbReference>
<dbReference type="OrthoDB" id="496703at2759"/>
<comment type="caution">
    <text evidence="3">The sequence shown here is derived from an EMBL/GenBank/DDBJ whole genome shotgun (WGS) entry which is preliminary data.</text>
</comment>
<accession>A0A5C7IVN2</accession>
<reference evidence="4" key="1">
    <citation type="journal article" date="2019" name="Gigascience">
        <title>De novo genome assembly of the endangered Acer yangbiense, a plant species with extremely small populations endemic to Yunnan Province, China.</title>
        <authorList>
            <person name="Yang J."/>
            <person name="Wariss H.M."/>
            <person name="Tao L."/>
            <person name="Zhang R."/>
            <person name="Yun Q."/>
            <person name="Hollingsworth P."/>
            <person name="Dao Z."/>
            <person name="Luo G."/>
            <person name="Guo H."/>
            <person name="Ma Y."/>
            <person name="Sun W."/>
        </authorList>
    </citation>
    <scope>NUCLEOTIDE SEQUENCE [LARGE SCALE GENOMIC DNA]</scope>
    <source>
        <strain evidence="4">cv. Malutang</strain>
    </source>
</reference>
<keyword evidence="2" id="KW-0560">Oxidoreductase</keyword>
<evidence type="ECO:0000256" key="2">
    <source>
        <dbReference type="ARBA" id="ARBA00023002"/>
    </source>
</evidence>
<dbReference type="InterPro" id="IPR009249">
    <property type="entry name" value="Ferredoxin-dep_bilin_Rdtase"/>
</dbReference>
<dbReference type="GO" id="GO:0050619">
    <property type="term" value="F:phytochromobilin:ferredoxin oxidoreductase activity"/>
    <property type="evidence" value="ECO:0007669"/>
    <property type="project" value="TreeGrafter"/>
</dbReference>
<evidence type="ECO:0000313" key="3">
    <source>
        <dbReference type="EMBL" id="TXG73360.1"/>
    </source>
</evidence>
<dbReference type="Pfam" id="PF05996">
    <property type="entry name" value="Fe_bilin_red"/>
    <property type="match status" value="1"/>
</dbReference>
<comment type="similarity">
    <text evidence="1">Belongs to the HY2 family.</text>
</comment>
<evidence type="ECO:0000313" key="4">
    <source>
        <dbReference type="Proteomes" id="UP000323000"/>
    </source>
</evidence>